<evidence type="ECO:0000256" key="5">
    <source>
        <dbReference type="ARBA" id="ARBA00011996"/>
    </source>
</evidence>
<keyword evidence="10 15" id="KW-0418">Kinase</keyword>
<dbReference type="PIRSF" id="PIRSF000854">
    <property type="entry name" value="PEP_synthase"/>
    <property type="match status" value="1"/>
</dbReference>
<dbReference type="InterPro" id="IPR015813">
    <property type="entry name" value="Pyrv/PenolPyrv_kinase-like_dom"/>
</dbReference>
<evidence type="ECO:0000256" key="8">
    <source>
        <dbReference type="ARBA" id="ARBA00022723"/>
    </source>
</evidence>
<proteinExistence type="inferred from homology"/>
<dbReference type="Gene3D" id="3.30.1490.20">
    <property type="entry name" value="ATP-grasp fold, A domain"/>
    <property type="match status" value="1"/>
</dbReference>
<dbReference type="InterPro" id="IPR018274">
    <property type="entry name" value="PEP_util_AS"/>
</dbReference>
<comment type="pathway">
    <text evidence="3 15">Carbohydrate biosynthesis; gluconeogenesis.</text>
</comment>
<keyword evidence="9 15" id="KW-0547">Nucleotide-binding</keyword>
<dbReference type="SUPFAM" id="SSF51621">
    <property type="entry name" value="Phosphoenolpyruvate/pyruvate domain"/>
    <property type="match status" value="1"/>
</dbReference>
<evidence type="ECO:0000259" key="18">
    <source>
        <dbReference type="Pfam" id="PF02896"/>
    </source>
</evidence>
<dbReference type="GO" id="GO:0008986">
    <property type="term" value="F:pyruvate, water dikinase activity"/>
    <property type="evidence" value="ECO:0007669"/>
    <property type="project" value="UniProtKB-EC"/>
</dbReference>
<protein>
    <recommendedName>
        <fullName evidence="6 15">Phosphoenolpyruvate synthase</fullName>
        <shortName evidence="15">PEP synthase</shortName>
        <ecNumber evidence="5 15">2.7.9.2</ecNumber>
    </recommendedName>
    <alternativeName>
        <fullName evidence="13 15">Pyruvate, water dikinase</fullName>
    </alternativeName>
</protein>
<keyword evidence="8 15" id="KW-0479">Metal-binding</keyword>
<feature type="domain" description="PEP-utilising enzyme C-terminal" evidence="18">
    <location>
        <begin position="478"/>
        <end position="792"/>
    </location>
</feature>
<dbReference type="Gene3D" id="3.50.30.10">
    <property type="entry name" value="Phosphohistidine domain"/>
    <property type="match status" value="1"/>
</dbReference>
<evidence type="ECO:0000256" key="12">
    <source>
        <dbReference type="ARBA" id="ARBA00022842"/>
    </source>
</evidence>
<comment type="similarity">
    <text evidence="4 15">Belongs to the PEP-utilizing enzyme family.</text>
</comment>
<sequence>MNRSFILNFSEIRISDLPRVGGKNASLGELFAALKPKGVGVVDGFAITTDAYWLLLEANGLRSKLEQILSNLDPEDLEKLAVAGQAARSSILETPLPEGLRLSVSGAYKELVQRVGREVELAVRSSASAEDLPEASFAGAAETFLNIRGEDALLRAIHQCFASLFTDRAISYRARQGFGQLKVALSVGVMPMVRSDLATSGVIFTLDTESGFRDVVTVTGSYGLGEFVVQGVVTPDEWQVFKPTLRQNFEPIISRHVGSKEVRLVYAHGTRSTQSEATPPSERERYCLNDAEVLQLTRWACLIEDHYSELAGRPQPMDIEWAKDGSTGDLFIVQARPETVHSAKSAKRSVAVYQLRAKPPAPLVAGQAVGEKIAVGPVRVITDIAKLQEVQAGDVLVAENTDPDWEPVMRRAAAIVTNQGGRTAHAAIVSREFGIPCIVGTGNATSILENGREVTVCCAEGSEGHVYAGRIPFDVKLIDASVVPKTRTKIMLIIGDPGQAFHLAAIPNEGVGLARIEFIVTNHIGIHPMALAQFPNLKDSKAVIEIRRRINCEDPKEYFISRLSEGIARIAAAFYPKPVIVRTSDFKTNEYAGLLGGAEFEPKEENPMIGFRGASRYYDPRYSPGFALECAALARVRDKMGLTNLKVMIPFCRTVDEGRKVVEIMAHNGLRQGQNGLEIYVMCEIPANVVAADEFLKVFDGYSIGSNDLTQLTLGLDRDSGTVAHIFDENNLAVRRLIAEAIRAAHLAKKPIGICGQAPSDLPDFAEWLVEQGIDSISLNPDTAIKTTLHIAAAEARSYVLDRSA</sequence>
<dbReference type="GO" id="GO:0046872">
    <property type="term" value="F:metal ion binding"/>
    <property type="evidence" value="ECO:0007669"/>
    <property type="project" value="UniProtKB-KW"/>
</dbReference>
<evidence type="ECO:0000256" key="7">
    <source>
        <dbReference type="ARBA" id="ARBA00022679"/>
    </source>
</evidence>
<keyword evidence="11 15" id="KW-0067">ATP-binding</keyword>
<dbReference type="PROSITE" id="PS00370">
    <property type="entry name" value="PEP_ENZYMES_PHOS_SITE"/>
    <property type="match status" value="1"/>
</dbReference>
<evidence type="ECO:0000256" key="15">
    <source>
        <dbReference type="PIRNR" id="PIRNR000854"/>
    </source>
</evidence>
<name>A0AAU7DBU7_9BACT</name>
<dbReference type="Gene3D" id="3.30.470.20">
    <property type="entry name" value="ATP-grasp fold, B domain"/>
    <property type="match status" value="1"/>
</dbReference>
<dbReference type="InterPro" id="IPR002192">
    <property type="entry name" value="PPDK_AMP/ATP-bd"/>
</dbReference>
<evidence type="ECO:0000313" key="20">
    <source>
        <dbReference type="EMBL" id="XBH14817.1"/>
    </source>
</evidence>
<dbReference type="EMBL" id="CP121195">
    <property type="protein sequence ID" value="XBH14817.1"/>
    <property type="molecule type" value="Genomic_DNA"/>
</dbReference>
<feature type="domain" description="PEP-utilising enzyme mobile" evidence="16">
    <location>
        <begin position="391"/>
        <end position="461"/>
    </location>
</feature>
<dbReference type="Pfam" id="PF01326">
    <property type="entry name" value="PPDK_N"/>
    <property type="match status" value="1"/>
</dbReference>
<evidence type="ECO:0000256" key="13">
    <source>
        <dbReference type="ARBA" id="ARBA00033470"/>
    </source>
</evidence>
<comment type="cofactor">
    <cofactor evidence="1 15">
        <name>Mg(2+)</name>
        <dbReference type="ChEBI" id="CHEBI:18420"/>
    </cofactor>
</comment>
<dbReference type="PANTHER" id="PTHR43030:SF1">
    <property type="entry name" value="PHOSPHOENOLPYRUVATE SYNTHASE"/>
    <property type="match status" value="1"/>
</dbReference>
<evidence type="ECO:0000256" key="2">
    <source>
        <dbReference type="ARBA" id="ARBA00002988"/>
    </source>
</evidence>
<dbReference type="InterPro" id="IPR036637">
    <property type="entry name" value="Phosphohistidine_dom_sf"/>
</dbReference>
<evidence type="ECO:0000256" key="11">
    <source>
        <dbReference type="ARBA" id="ARBA00022840"/>
    </source>
</evidence>
<dbReference type="Gene3D" id="3.20.20.60">
    <property type="entry name" value="Phosphoenolpyruvate-binding domains"/>
    <property type="match status" value="1"/>
</dbReference>
<evidence type="ECO:0000313" key="19">
    <source>
        <dbReference type="EMBL" id="XBH11338.1"/>
    </source>
</evidence>
<reference evidence="20" key="1">
    <citation type="submission" date="2023-03" db="EMBL/GenBank/DDBJ databases">
        <title>Edaphobacter sp.</title>
        <authorList>
            <person name="Huber K.J."/>
            <person name="Papendorf J."/>
            <person name="Pilke C."/>
            <person name="Bunk B."/>
            <person name="Sproeer C."/>
            <person name="Pester M."/>
        </authorList>
    </citation>
    <scope>NUCLEOTIDE SEQUENCE</scope>
    <source>
        <strain evidence="19">DSM 109919</strain>
        <strain evidence="20">DSM 109920</strain>
    </source>
</reference>
<evidence type="ECO:0000256" key="6">
    <source>
        <dbReference type="ARBA" id="ARBA00021623"/>
    </source>
</evidence>
<evidence type="ECO:0000259" key="17">
    <source>
        <dbReference type="Pfam" id="PF01326"/>
    </source>
</evidence>
<dbReference type="FunFam" id="3.30.470.20:FF:000017">
    <property type="entry name" value="Phosphoenolpyruvate synthase"/>
    <property type="match status" value="1"/>
</dbReference>
<accession>A0AAU7DBU7</accession>
<evidence type="ECO:0000256" key="10">
    <source>
        <dbReference type="ARBA" id="ARBA00022777"/>
    </source>
</evidence>
<dbReference type="Pfam" id="PF02896">
    <property type="entry name" value="PEP-utilizers_C"/>
    <property type="match status" value="1"/>
</dbReference>
<comment type="function">
    <text evidence="2 15">Catalyzes the phosphorylation of pyruvate to phosphoenolpyruvate.</text>
</comment>
<dbReference type="EC" id="2.7.9.2" evidence="5 15"/>
<dbReference type="InterPro" id="IPR040442">
    <property type="entry name" value="Pyrv_kinase-like_dom_sf"/>
</dbReference>
<keyword evidence="12 15" id="KW-0460">Magnesium</keyword>
<gene>
    <name evidence="20" type="primary">ppsA</name>
    <name evidence="19" type="ORF">P4G45_06345</name>
    <name evidence="20" type="ORF">P8936_06575</name>
</gene>
<dbReference type="Pfam" id="PF00391">
    <property type="entry name" value="PEP-utilizers"/>
    <property type="match status" value="1"/>
</dbReference>
<evidence type="ECO:0000256" key="1">
    <source>
        <dbReference type="ARBA" id="ARBA00001946"/>
    </source>
</evidence>
<dbReference type="InterPro" id="IPR008279">
    <property type="entry name" value="PEP-util_enz_mobile_dom"/>
</dbReference>
<organism evidence="20">
    <name type="scientific">Edaphobacter paludis</name>
    <dbReference type="NCBI Taxonomy" id="3035702"/>
    <lineage>
        <taxon>Bacteria</taxon>
        <taxon>Pseudomonadati</taxon>
        <taxon>Acidobacteriota</taxon>
        <taxon>Terriglobia</taxon>
        <taxon>Terriglobales</taxon>
        <taxon>Acidobacteriaceae</taxon>
        <taxon>Edaphobacter</taxon>
    </lineage>
</organism>
<dbReference type="SUPFAM" id="SSF56059">
    <property type="entry name" value="Glutathione synthetase ATP-binding domain-like"/>
    <property type="match status" value="1"/>
</dbReference>
<dbReference type="NCBIfam" id="NF005057">
    <property type="entry name" value="PRK06464.1"/>
    <property type="match status" value="1"/>
</dbReference>
<dbReference type="InterPro" id="IPR013815">
    <property type="entry name" value="ATP_grasp_subdomain_1"/>
</dbReference>
<evidence type="ECO:0000256" key="4">
    <source>
        <dbReference type="ARBA" id="ARBA00007837"/>
    </source>
</evidence>
<comment type="catalytic activity">
    <reaction evidence="14 15">
        <text>pyruvate + ATP + H2O = phosphoenolpyruvate + AMP + phosphate + 2 H(+)</text>
        <dbReference type="Rhea" id="RHEA:11364"/>
        <dbReference type="ChEBI" id="CHEBI:15361"/>
        <dbReference type="ChEBI" id="CHEBI:15377"/>
        <dbReference type="ChEBI" id="CHEBI:15378"/>
        <dbReference type="ChEBI" id="CHEBI:30616"/>
        <dbReference type="ChEBI" id="CHEBI:43474"/>
        <dbReference type="ChEBI" id="CHEBI:58702"/>
        <dbReference type="ChEBI" id="CHEBI:456215"/>
        <dbReference type="EC" id="2.7.9.2"/>
    </reaction>
</comment>
<dbReference type="EMBL" id="CP121194">
    <property type="protein sequence ID" value="XBH11338.1"/>
    <property type="molecule type" value="Genomic_DNA"/>
</dbReference>
<evidence type="ECO:0000256" key="3">
    <source>
        <dbReference type="ARBA" id="ARBA00004742"/>
    </source>
</evidence>
<dbReference type="AlphaFoldDB" id="A0AAU7DBU7"/>
<feature type="domain" description="Pyruvate phosphate dikinase AMP/ATP-binding" evidence="17">
    <location>
        <begin position="18"/>
        <end position="354"/>
    </location>
</feature>
<evidence type="ECO:0000256" key="9">
    <source>
        <dbReference type="ARBA" id="ARBA00022741"/>
    </source>
</evidence>
<dbReference type="FunFam" id="3.30.1490.20:FF:000010">
    <property type="entry name" value="Phosphoenolpyruvate synthase"/>
    <property type="match status" value="1"/>
</dbReference>
<dbReference type="InterPro" id="IPR006319">
    <property type="entry name" value="PEP_synth"/>
</dbReference>
<dbReference type="InterPro" id="IPR000121">
    <property type="entry name" value="PEP_util_C"/>
</dbReference>
<keyword evidence="7 15" id="KW-0808">Transferase</keyword>
<evidence type="ECO:0000259" key="16">
    <source>
        <dbReference type="Pfam" id="PF00391"/>
    </source>
</evidence>
<evidence type="ECO:0000256" key="14">
    <source>
        <dbReference type="ARBA" id="ARBA00047700"/>
    </source>
</evidence>
<dbReference type="NCBIfam" id="TIGR01418">
    <property type="entry name" value="PEP_synth"/>
    <property type="match status" value="1"/>
</dbReference>
<accession>A0AAU7D2F8</accession>
<dbReference type="KEGG" id="epl:P4G45_06345"/>
<dbReference type="RefSeq" id="WP_348268829.1">
    <property type="nucleotide sequence ID" value="NZ_CP121194.1"/>
</dbReference>
<dbReference type="GO" id="GO:0005524">
    <property type="term" value="F:ATP binding"/>
    <property type="evidence" value="ECO:0007669"/>
    <property type="project" value="UniProtKB-KW"/>
</dbReference>
<dbReference type="PANTHER" id="PTHR43030">
    <property type="entry name" value="PHOSPHOENOLPYRUVATE SYNTHASE"/>
    <property type="match status" value="1"/>
</dbReference>
<dbReference type="SUPFAM" id="SSF52009">
    <property type="entry name" value="Phosphohistidine domain"/>
    <property type="match status" value="1"/>
</dbReference>